<dbReference type="InterPro" id="IPR002974">
    <property type="entry name" value="Cyt_P450_E_CYP52_ascomycetes"/>
</dbReference>
<accession>A0A6H0XMG1</accession>
<name>A0A6H0XMG1_9PEZI</name>
<dbReference type="InterPro" id="IPR047146">
    <property type="entry name" value="Cyt_P450_E_CYP52_fungi"/>
</dbReference>
<evidence type="ECO:0000256" key="7">
    <source>
        <dbReference type="RuleBase" id="RU000461"/>
    </source>
</evidence>
<dbReference type="GO" id="GO:0020037">
    <property type="term" value="F:heme binding"/>
    <property type="evidence" value="ECO:0007669"/>
    <property type="project" value="InterPro"/>
</dbReference>
<sequence length="509" mass="58810">MSSIASPSPALVLVVIAGVGWFLHSLWAHQALKQSRKAFKEQHGCKDPPPNMRPWDIFGFYGVYLLVNEAKQYRLLEYWNNNYKIYGQTHSGNRRGRQFTTTMDVENFKAIHATNFDDWAVEDSRQGFIQFLGKGVFLSDGAFWAHSRSVLRPQFEKHQVAELGQFEPHVQRMFKSFPTDGSTIDLQVLFHKLTMDTSSEFLIGRSTLLLDQTYNEEGHEFAAAFEAATQDGTLRARLGWMYWLWPHFAIQKDHAIIHRFAEKWVQQAMQEKHSQHDEKSNGKKSNYTFLKQLVMDDRMDAKRIHGEILNIMLAGRDTTASLLSAMFFVLSREARIMQKLRAEVDELNGELPTYERLRDMKYLKYCAQEALRLYPPVPSLVKSAARDTVLPRGGGPDRRSPLFMAKGDLVFYNHYSMMRSTEVYGPDATVFRPERWEDSSLRPGWAYLPFGGGARICLGQQYALTEAYYVTIRMLQEYRTIECRDDQPWKEKLTVTLCSLNGTKVALYK</sequence>
<gene>
    <name evidence="9" type="ORF">AMS68_001454</name>
</gene>
<dbReference type="Proteomes" id="UP000503462">
    <property type="component" value="Chromosome 1"/>
</dbReference>
<dbReference type="AlphaFoldDB" id="A0A6H0XMG1"/>
<evidence type="ECO:0000256" key="6">
    <source>
        <dbReference type="ARBA" id="ARBA00023033"/>
    </source>
</evidence>
<dbReference type="SUPFAM" id="SSF48264">
    <property type="entry name" value="Cytochrome P450"/>
    <property type="match status" value="1"/>
</dbReference>
<keyword evidence="5 7" id="KW-0408">Iron</keyword>
<organism evidence="9 10">
    <name type="scientific">Peltaster fructicola</name>
    <dbReference type="NCBI Taxonomy" id="286661"/>
    <lineage>
        <taxon>Eukaryota</taxon>
        <taxon>Fungi</taxon>
        <taxon>Dikarya</taxon>
        <taxon>Ascomycota</taxon>
        <taxon>Pezizomycotina</taxon>
        <taxon>Dothideomycetes</taxon>
        <taxon>Dothideomycetes incertae sedis</taxon>
        <taxon>Peltaster</taxon>
    </lineage>
</organism>
<evidence type="ECO:0000313" key="9">
    <source>
        <dbReference type="EMBL" id="QIW95936.1"/>
    </source>
</evidence>
<keyword evidence="6 7" id="KW-0503">Monooxygenase</keyword>
<evidence type="ECO:0000256" key="8">
    <source>
        <dbReference type="SAM" id="Coils"/>
    </source>
</evidence>
<feature type="coiled-coil region" evidence="8">
    <location>
        <begin position="330"/>
        <end position="357"/>
    </location>
</feature>
<evidence type="ECO:0000256" key="2">
    <source>
        <dbReference type="ARBA" id="ARBA00010617"/>
    </source>
</evidence>
<evidence type="ECO:0000256" key="4">
    <source>
        <dbReference type="ARBA" id="ARBA00023002"/>
    </source>
</evidence>
<protein>
    <submittedName>
        <fullName evidence="9">Uncharacterized protein</fullName>
    </submittedName>
</protein>
<dbReference type="InterPro" id="IPR001128">
    <property type="entry name" value="Cyt_P450"/>
</dbReference>
<dbReference type="GO" id="GO:0016712">
    <property type="term" value="F:oxidoreductase activity, acting on paired donors, with incorporation or reduction of molecular oxygen, reduced flavin or flavoprotein as one donor, and incorporation of one atom of oxygen"/>
    <property type="evidence" value="ECO:0007669"/>
    <property type="project" value="InterPro"/>
</dbReference>
<keyword evidence="8" id="KW-0175">Coiled coil</keyword>
<dbReference type="InterPro" id="IPR017972">
    <property type="entry name" value="Cyt_P450_CS"/>
</dbReference>
<dbReference type="OrthoDB" id="1470350at2759"/>
<evidence type="ECO:0000256" key="5">
    <source>
        <dbReference type="ARBA" id="ARBA00023004"/>
    </source>
</evidence>
<evidence type="ECO:0000256" key="1">
    <source>
        <dbReference type="ARBA" id="ARBA00001971"/>
    </source>
</evidence>
<reference evidence="9 10" key="1">
    <citation type="journal article" date="2016" name="Sci. Rep.">
        <title>Peltaster fructicola genome reveals evolution from an invasive phytopathogen to an ectophytic parasite.</title>
        <authorList>
            <person name="Xu C."/>
            <person name="Chen H."/>
            <person name="Gleason M.L."/>
            <person name="Xu J.R."/>
            <person name="Liu H."/>
            <person name="Zhang R."/>
            <person name="Sun G."/>
        </authorList>
    </citation>
    <scope>NUCLEOTIDE SEQUENCE [LARGE SCALE GENOMIC DNA]</scope>
    <source>
        <strain evidence="9 10">LNHT1506</strain>
    </source>
</reference>
<dbReference type="InterPro" id="IPR036396">
    <property type="entry name" value="Cyt_P450_sf"/>
</dbReference>
<dbReference type="GO" id="GO:0005506">
    <property type="term" value="F:iron ion binding"/>
    <property type="evidence" value="ECO:0007669"/>
    <property type="project" value="InterPro"/>
</dbReference>
<dbReference type="PROSITE" id="PS00086">
    <property type="entry name" value="CYTOCHROME_P450"/>
    <property type="match status" value="1"/>
</dbReference>
<dbReference type="Gene3D" id="1.10.630.10">
    <property type="entry name" value="Cytochrome P450"/>
    <property type="match status" value="1"/>
</dbReference>
<dbReference type="PANTHER" id="PTHR24287:SF17">
    <property type="entry name" value="P450, PUTATIVE (EUROFUNG)-RELATED"/>
    <property type="match status" value="1"/>
</dbReference>
<keyword evidence="7" id="KW-0349">Heme</keyword>
<keyword evidence="3 7" id="KW-0479">Metal-binding</keyword>
<keyword evidence="10" id="KW-1185">Reference proteome</keyword>
<dbReference type="PRINTS" id="PR00385">
    <property type="entry name" value="P450"/>
</dbReference>
<dbReference type="Pfam" id="PF00067">
    <property type="entry name" value="p450"/>
    <property type="match status" value="1"/>
</dbReference>
<evidence type="ECO:0000313" key="10">
    <source>
        <dbReference type="Proteomes" id="UP000503462"/>
    </source>
</evidence>
<dbReference type="EMBL" id="CP051139">
    <property type="protein sequence ID" value="QIW95936.1"/>
    <property type="molecule type" value="Genomic_DNA"/>
</dbReference>
<dbReference type="PANTHER" id="PTHR24287">
    <property type="entry name" value="P450, PUTATIVE (EUROFUNG)-RELATED"/>
    <property type="match status" value="1"/>
</dbReference>
<keyword evidence="4 7" id="KW-0560">Oxidoreductase</keyword>
<dbReference type="PRINTS" id="PR01239">
    <property type="entry name" value="EP450IICYP52"/>
</dbReference>
<comment type="cofactor">
    <cofactor evidence="1">
        <name>heme</name>
        <dbReference type="ChEBI" id="CHEBI:30413"/>
    </cofactor>
</comment>
<comment type="similarity">
    <text evidence="2 7">Belongs to the cytochrome P450 family.</text>
</comment>
<dbReference type="CDD" id="cd11063">
    <property type="entry name" value="CYP52"/>
    <property type="match status" value="1"/>
</dbReference>
<evidence type="ECO:0000256" key="3">
    <source>
        <dbReference type="ARBA" id="ARBA00022723"/>
    </source>
</evidence>
<proteinExistence type="inferred from homology"/>